<dbReference type="CDD" id="cd00431">
    <property type="entry name" value="cysteine_hydrolases"/>
    <property type="match status" value="1"/>
</dbReference>
<dbReference type="PANTHER" id="PTHR43540">
    <property type="entry name" value="PEROXYUREIDOACRYLATE/UREIDOACRYLATE AMIDOHYDROLASE-RELATED"/>
    <property type="match status" value="1"/>
</dbReference>
<evidence type="ECO:0000256" key="1">
    <source>
        <dbReference type="ARBA" id="ARBA00022801"/>
    </source>
</evidence>
<proteinExistence type="predicted"/>
<dbReference type="InterPro" id="IPR050272">
    <property type="entry name" value="Isochorismatase-like_hydrls"/>
</dbReference>
<reference evidence="3 4" key="1">
    <citation type="submission" date="2017-04" db="EMBL/GenBank/DDBJ databases">
        <authorList>
            <person name="Afonso C.L."/>
            <person name="Miller P.J."/>
            <person name="Scott M.A."/>
            <person name="Spackman E."/>
            <person name="Goraichik I."/>
            <person name="Dimitrov K.M."/>
            <person name="Suarez D.L."/>
            <person name="Swayne D.E."/>
        </authorList>
    </citation>
    <scope>NUCLEOTIDE SEQUENCE [LARGE SCALE GENOMIC DNA]</scope>
    <source>
        <strain evidence="3 4">USBA 355</strain>
    </source>
</reference>
<keyword evidence="4" id="KW-1185">Reference proteome</keyword>
<sequence>MVEQNVPQRDSAALITVDMQNDFLRSDSPVKASGVKSALPNIERLVRGFREHRKPIFHSVRLYRPDGTNVDLFRRTAVEEGMRVLMPGTRGADLVAEISPCKARLMPDALLAGEFQELARNEYAFYKPRWGAFFSTGLDAQLRELGITTIVICGVNFPTGGRATVYEGAARDYRVIVVGDALGDASEDSLRELGRLGAYQKTTSACLEWLAGGQRSSAA</sequence>
<dbReference type="AlphaFoldDB" id="A0A1Y6C5I1"/>
<dbReference type="InterPro" id="IPR036380">
    <property type="entry name" value="Isochorismatase-like_sf"/>
</dbReference>
<gene>
    <name evidence="3" type="ORF">SAMN05428998_11535</name>
</gene>
<dbReference type="EMBL" id="FWZX01000015">
    <property type="protein sequence ID" value="SMF43130.1"/>
    <property type="molecule type" value="Genomic_DNA"/>
</dbReference>
<evidence type="ECO:0000313" key="4">
    <source>
        <dbReference type="Proteomes" id="UP000192917"/>
    </source>
</evidence>
<evidence type="ECO:0000259" key="2">
    <source>
        <dbReference type="Pfam" id="PF00857"/>
    </source>
</evidence>
<dbReference type="Gene3D" id="3.40.50.850">
    <property type="entry name" value="Isochorismatase-like"/>
    <property type="match status" value="1"/>
</dbReference>
<dbReference type="Pfam" id="PF00857">
    <property type="entry name" value="Isochorismatase"/>
    <property type="match status" value="1"/>
</dbReference>
<dbReference type="RefSeq" id="WP_085124001.1">
    <property type="nucleotide sequence ID" value="NZ_FWZX01000015.1"/>
</dbReference>
<dbReference type="SUPFAM" id="SSF52499">
    <property type="entry name" value="Isochorismatase-like hydrolases"/>
    <property type="match status" value="1"/>
</dbReference>
<feature type="domain" description="Isochorismatase-like" evidence="2">
    <location>
        <begin position="12"/>
        <end position="189"/>
    </location>
</feature>
<organism evidence="3 4">
    <name type="scientific">Tistlia consotensis USBA 355</name>
    <dbReference type="NCBI Taxonomy" id="560819"/>
    <lineage>
        <taxon>Bacteria</taxon>
        <taxon>Pseudomonadati</taxon>
        <taxon>Pseudomonadota</taxon>
        <taxon>Alphaproteobacteria</taxon>
        <taxon>Rhodospirillales</taxon>
        <taxon>Rhodovibrionaceae</taxon>
        <taxon>Tistlia</taxon>
    </lineage>
</organism>
<accession>A0A1Y6C5I1</accession>
<dbReference type="STRING" id="560819.SAMN05428998_11535"/>
<keyword evidence="1" id="KW-0378">Hydrolase</keyword>
<dbReference type="InterPro" id="IPR000868">
    <property type="entry name" value="Isochorismatase-like_dom"/>
</dbReference>
<name>A0A1Y6C5I1_9PROT</name>
<dbReference type="GO" id="GO:0016787">
    <property type="term" value="F:hydrolase activity"/>
    <property type="evidence" value="ECO:0007669"/>
    <property type="project" value="UniProtKB-KW"/>
</dbReference>
<dbReference type="Proteomes" id="UP000192917">
    <property type="component" value="Unassembled WGS sequence"/>
</dbReference>
<evidence type="ECO:0000313" key="3">
    <source>
        <dbReference type="EMBL" id="SMF43130.1"/>
    </source>
</evidence>
<protein>
    <submittedName>
        <fullName evidence="3">Nicotinamidase-related amidase</fullName>
    </submittedName>
</protein>